<name>A0AAU7CHW7_9BACT</name>
<reference evidence="1" key="1">
    <citation type="submission" date="2024-05" db="EMBL/GenBank/DDBJ databases">
        <title>Planctomycetes of the genus Singulisphaera possess chitinolytic capabilities.</title>
        <authorList>
            <person name="Ivanova A."/>
        </authorList>
    </citation>
    <scope>NUCLEOTIDE SEQUENCE</scope>
    <source>
        <strain evidence="1">Ch08T</strain>
    </source>
</reference>
<organism evidence="1">
    <name type="scientific">Singulisphaera sp. Ch08</name>
    <dbReference type="NCBI Taxonomy" id="3120278"/>
    <lineage>
        <taxon>Bacteria</taxon>
        <taxon>Pseudomonadati</taxon>
        <taxon>Planctomycetota</taxon>
        <taxon>Planctomycetia</taxon>
        <taxon>Isosphaerales</taxon>
        <taxon>Isosphaeraceae</taxon>
        <taxon>Singulisphaera</taxon>
    </lineage>
</organism>
<protein>
    <recommendedName>
        <fullName evidence="2">SMI1/KNR4 family protein</fullName>
    </recommendedName>
</protein>
<sequence>MNESEWISGTHPWNMLRFLEPRANQRKLQLFAVACCRRASPLSNDPRHQELVEAAEQFAEGLLTADAFEQIRDTVAELPETNPENAPWGPSCYMTAATLHARGDGSAKFAASFAARGLASLAGEEDSPEWLAVLTAEETAQCDRLRDIFGSPFRPFRFPPAWLANEGRPARELAREIEAKIRHEQEDLAALADLLERAGCDDRSVINHCRTPGTHVRGCWVLDALLGRDSAVREGLTTEADWQSCGDPAPILHFLRGKGTERKWRLFAVACCRRIEHLITDERSRHAMEMAARSAEGAATKEEMEKARAIAQEVQDETFRAEYSVEAEENFCMTPRHAEFCRRSLVARAARSAVCRDPRTPDAELARDEAEAWRPSDEWAGGALRFHIYENMHEYNTSNWQAEVVKQAVHVVDTAERRAHSEILCDLFGELFGPPGINGAWLPIGEDKQEAWCTLPSALVFNFRREWLTWNRGALPNLARSIYEAEQFDRLPILADALETAGCTESAILNHLRGPGPHHRGCWVLDLLLGWGSHH</sequence>
<proteinExistence type="predicted"/>
<dbReference type="EMBL" id="CP155447">
    <property type="protein sequence ID" value="XBH04653.1"/>
    <property type="molecule type" value="Genomic_DNA"/>
</dbReference>
<evidence type="ECO:0000313" key="1">
    <source>
        <dbReference type="EMBL" id="XBH04653.1"/>
    </source>
</evidence>
<evidence type="ECO:0008006" key="2">
    <source>
        <dbReference type="Google" id="ProtNLM"/>
    </source>
</evidence>
<dbReference type="RefSeq" id="WP_406697444.1">
    <property type="nucleotide sequence ID" value="NZ_CP155447.1"/>
</dbReference>
<accession>A0AAU7CHW7</accession>
<gene>
    <name evidence="1" type="ORF">V5E97_01170</name>
</gene>
<dbReference type="AlphaFoldDB" id="A0AAU7CHW7"/>